<proteinExistence type="inferred from homology"/>
<dbReference type="AlphaFoldDB" id="A0A7I7SBT9"/>
<dbReference type="PRINTS" id="PR00469">
    <property type="entry name" value="PNDRDTASEII"/>
</dbReference>
<organism evidence="8 9">
    <name type="scientific">Mycolicibacillus koreensis</name>
    <dbReference type="NCBI Taxonomy" id="1069220"/>
    <lineage>
        <taxon>Bacteria</taxon>
        <taxon>Bacillati</taxon>
        <taxon>Actinomycetota</taxon>
        <taxon>Actinomycetes</taxon>
        <taxon>Mycobacteriales</taxon>
        <taxon>Mycobacteriaceae</taxon>
        <taxon>Mycolicibacillus</taxon>
    </lineage>
</organism>
<comment type="caution">
    <text evidence="8">The sequence shown here is derived from an EMBL/GenBank/DDBJ whole genome shotgun (WGS) entry which is preliminary data.</text>
</comment>
<evidence type="ECO:0000256" key="3">
    <source>
        <dbReference type="ARBA" id="ARBA00022630"/>
    </source>
</evidence>
<evidence type="ECO:0000256" key="2">
    <source>
        <dbReference type="ARBA" id="ARBA00010139"/>
    </source>
</evidence>
<evidence type="ECO:0000313" key="9">
    <source>
        <dbReference type="Proteomes" id="UP000193577"/>
    </source>
</evidence>
<keyword evidence="5" id="KW-0521">NADP</keyword>
<gene>
    <name evidence="8" type="ORF">B8W67_03290</name>
</gene>
<evidence type="ECO:0000256" key="1">
    <source>
        <dbReference type="ARBA" id="ARBA00001974"/>
    </source>
</evidence>
<dbReference type="InterPro" id="IPR050775">
    <property type="entry name" value="FAD-binding_Monooxygenases"/>
</dbReference>
<dbReference type="Proteomes" id="UP000193577">
    <property type="component" value="Unassembled WGS sequence"/>
</dbReference>
<keyword evidence="6" id="KW-0560">Oxidoreductase</keyword>
<comment type="cofactor">
    <cofactor evidence="1">
        <name>FAD</name>
        <dbReference type="ChEBI" id="CHEBI:57692"/>
    </cofactor>
</comment>
<keyword evidence="9" id="KW-1185">Reference proteome</keyword>
<evidence type="ECO:0000256" key="7">
    <source>
        <dbReference type="ARBA" id="ARBA00023033"/>
    </source>
</evidence>
<dbReference type="PANTHER" id="PTHR43098">
    <property type="entry name" value="L-ORNITHINE N(5)-MONOOXYGENASE-RELATED"/>
    <property type="match status" value="1"/>
</dbReference>
<dbReference type="Gene3D" id="3.50.50.60">
    <property type="entry name" value="FAD/NAD(P)-binding domain"/>
    <property type="match status" value="2"/>
</dbReference>
<dbReference type="InterPro" id="IPR036188">
    <property type="entry name" value="FAD/NAD-bd_sf"/>
</dbReference>
<accession>A0A7I7SBT9</accession>
<protein>
    <submittedName>
        <fullName evidence="8">Monooxygenase</fullName>
    </submittedName>
</protein>
<dbReference type="RefSeq" id="WP_069392631.1">
    <property type="nucleotide sequence ID" value="NZ_AP022594.1"/>
</dbReference>
<evidence type="ECO:0000313" key="8">
    <source>
        <dbReference type="EMBL" id="OSC35428.1"/>
    </source>
</evidence>
<dbReference type="Pfam" id="PF13738">
    <property type="entry name" value="Pyr_redox_3"/>
    <property type="match status" value="1"/>
</dbReference>
<keyword evidence="3" id="KW-0285">Flavoprotein</keyword>
<comment type="similarity">
    <text evidence="2">Belongs to the FAD-binding monooxygenase family.</text>
</comment>
<name>A0A7I7SBT9_9MYCO</name>
<dbReference type="SUPFAM" id="SSF51905">
    <property type="entry name" value="FAD/NAD(P)-binding domain"/>
    <property type="match status" value="2"/>
</dbReference>
<dbReference type="OrthoDB" id="5168853at2"/>
<sequence>MPVAPRSDAETITQTIGHAIDHEIVVIGAGFAGIGAAIKLTRAGFDDFVILEAGDDVGGTWHWNTYPGIAVDIPSFCYQYSFEQRADWSRTYAPGAELKAYATHCVDKYGLGPRLRFDTTVTAAEFDNDRNVWRLSTAAGERLSARFVINACGILTQPVIPDIPGANEFGGTTMHTARWDHDQSLQGKRVGIIGTGASAVQVIPAIAADVEHLTVFQRTPIWCLPKPDVAVPRPVQWLLHRVPAAQWGSWLAAQLFVEFTFPIPAHYQRAIPRFLPVSRALAKRYLRSQVRDPQVRDKLTPRYGLGCKRPSFHNAYLSTFNRPNVFLETTPISAINTGGVRVDDGTQHDLDVLIFATGFKVMDPDNMPTYALRGLGGVELGAFWDENRLQAYQGVSVPGYPNHFSVIGPYGYNGSSYFNLIEAQTDHILRCLRHARDRGVGYVEVSGEAHDRFFAEMMRRRRSQIFWQDTCAAANSYYFDKHGDVPLRPATSLEVAWRSRSFRLDDYLFRAG</sequence>
<evidence type="ECO:0000256" key="5">
    <source>
        <dbReference type="ARBA" id="ARBA00022857"/>
    </source>
</evidence>
<dbReference type="EMBL" id="NCXO01000004">
    <property type="protein sequence ID" value="OSC35428.1"/>
    <property type="molecule type" value="Genomic_DNA"/>
</dbReference>
<dbReference type="GO" id="GO:0016709">
    <property type="term" value="F:oxidoreductase activity, acting on paired donors, with incorporation or reduction of molecular oxygen, NAD(P)H as one donor, and incorporation of one atom of oxygen"/>
    <property type="evidence" value="ECO:0007669"/>
    <property type="project" value="UniProtKB-ARBA"/>
</dbReference>
<reference evidence="8 9" key="1">
    <citation type="submission" date="2017-04" db="EMBL/GenBank/DDBJ databases">
        <title>The new phylogeny of genus Mycobacterium.</title>
        <authorList>
            <person name="Tortoli E."/>
            <person name="Trovato A."/>
            <person name="Cirillo D.M."/>
        </authorList>
    </citation>
    <scope>NUCLEOTIDE SEQUENCE [LARGE SCALE GENOMIC DNA]</scope>
    <source>
        <strain evidence="8 9">KCTC 19819</strain>
    </source>
</reference>
<dbReference type="PRINTS" id="PR00368">
    <property type="entry name" value="FADPNR"/>
</dbReference>
<keyword evidence="4" id="KW-0274">FAD</keyword>
<evidence type="ECO:0000256" key="6">
    <source>
        <dbReference type="ARBA" id="ARBA00023002"/>
    </source>
</evidence>
<evidence type="ECO:0000256" key="4">
    <source>
        <dbReference type="ARBA" id="ARBA00022827"/>
    </source>
</evidence>
<dbReference type="PANTHER" id="PTHR43098:SF3">
    <property type="entry name" value="L-ORNITHINE N(5)-MONOOXYGENASE-RELATED"/>
    <property type="match status" value="1"/>
</dbReference>
<keyword evidence="7 8" id="KW-0503">Monooxygenase</keyword>